<evidence type="ECO:0000259" key="4">
    <source>
        <dbReference type="PROSITE" id="PS50995"/>
    </source>
</evidence>
<keyword evidence="3" id="KW-0804">Transcription</keyword>
<evidence type="ECO:0000256" key="3">
    <source>
        <dbReference type="ARBA" id="ARBA00023163"/>
    </source>
</evidence>
<dbReference type="InterPro" id="IPR000835">
    <property type="entry name" value="HTH_MarR-typ"/>
</dbReference>
<protein>
    <submittedName>
        <fullName evidence="5">MarR family transcriptional regulator</fullName>
    </submittedName>
</protein>
<evidence type="ECO:0000313" key="6">
    <source>
        <dbReference type="Proteomes" id="UP000679992"/>
    </source>
</evidence>
<accession>A0ABQ4MES9</accession>
<dbReference type="SUPFAM" id="SSF46785">
    <property type="entry name" value="Winged helix' DNA-binding domain"/>
    <property type="match status" value="1"/>
</dbReference>
<name>A0ABQ4MES9_9BACL</name>
<evidence type="ECO:0000256" key="2">
    <source>
        <dbReference type="ARBA" id="ARBA00023125"/>
    </source>
</evidence>
<comment type="caution">
    <text evidence="5">The sequence shown here is derived from an EMBL/GenBank/DDBJ whole genome shotgun (WGS) entry which is preliminary data.</text>
</comment>
<keyword evidence="6" id="KW-1185">Reference proteome</keyword>
<sequence>MEKEERRYKAMSRREEKLGLLVWFRLSRIYNRSLRASNQHLKQWKLSVAQFDALVQIGSHQRLTQQELADKLLVSKGNITQLLTKMEELGWIAREQEWKKKWLSLTELGWELYHEAVPLQEQYQASQFAGLNQEEKLQLLGLLRKIQRNQ</sequence>
<reference evidence="5 6" key="1">
    <citation type="submission" date="2021-03" db="EMBL/GenBank/DDBJ databases">
        <title>Antimicrobial resistance genes in bacteria isolated from Japanese honey, and their potential for conferring macrolide and lincosamide resistance in the American foulbrood pathogen Paenibacillus larvae.</title>
        <authorList>
            <person name="Okamoto M."/>
            <person name="Kumagai M."/>
            <person name="Kanamori H."/>
            <person name="Takamatsu D."/>
        </authorList>
    </citation>
    <scope>NUCLEOTIDE SEQUENCE [LARGE SCALE GENOMIC DNA]</scope>
    <source>
        <strain evidence="5 6">J42TS3</strain>
    </source>
</reference>
<dbReference type="EMBL" id="BOSL01000012">
    <property type="protein sequence ID" value="GIP54499.1"/>
    <property type="molecule type" value="Genomic_DNA"/>
</dbReference>
<dbReference type="Gene3D" id="1.10.10.10">
    <property type="entry name" value="Winged helix-like DNA-binding domain superfamily/Winged helix DNA-binding domain"/>
    <property type="match status" value="1"/>
</dbReference>
<feature type="domain" description="HTH marR-type" evidence="4">
    <location>
        <begin position="4"/>
        <end position="148"/>
    </location>
</feature>
<dbReference type="InterPro" id="IPR036390">
    <property type="entry name" value="WH_DNA-bd_sf"/>
</dbReference>
<evidence type="ECO:0000256" key="1">
    <source>
        <dbReference type="ARBA" id="ARBA00023015"/>
    </source>
</evidence>
<keyword evidence="2" id="KW-0238">DNA-binding</keyword>
<proteinExistence type="predicted"/>
<keyword evidence="1" id="KW-0805">Transcription regulation</keyword>
<dbReference type="Proteomes" id="UP000679992">
    <property type="component" value="Unassembled WGS sequence"/>
</dbReference>
<dbReference type="PANTHER" id="PTHR42756:SF1">
    <property type="entry name" value="TRANSCRIPTIONAL REPRESSOR OF EMRAB OPERON"/>
    <property type="match status" value="1"/>
</dbReference>
<dbReference type="SMART" id="SM00347">
    <property type="entry name" value="HTH_MARR"/>
    <property type="match status" value="1"/>
</dbReference>
<gene>
    <name evidence="5" type="ORF">J42TS3_35340</name>
</gene>
<dbReference type="PANTHER" id="PTHR42756">
    <property type="entry name" value="TRANSCRIPTIONAL REGULATOR, MARR"/>
    <property type="match status" value="1"/>
</dbReference>
<dbReference type="PROSITE" id="PS50995">
    <property type="entry name" value="HTH_MARR_2"/>
    <property type="match status" value="1"/>
</dbReference>
<dbReference type="Pfam" id="PF12802">
    <property type="entry name" value="MarR_2"/>
    <property type="match status" value="1"/>
</dbReference>
<evidence type="ECO:0000313" key="5">
    <source>
        <dbReference type="EMBL" id="GIP54499.1"/>
    </source>
</evidence>
<dbReference type="InterPro" id="IPR036388">
    <property type="entry name" value="WH-like_DNA-bd_sf"/>
</dbReference>
<organism evidence="5 6">
    <name type="scientific">Paenibacillus vini</name>
    <dbReference type="NCBI Taxonomy" id="1476024"/>
    <lineage>
        <taxon>Bacteria</taxon>
        <taxon>Bacillati</taxon>
        <taxon>Bacillota</taxon>
        <taxon>Bacilli</taxon>
        <taxon>Bacillales</taxon>
        <taxon>Paenibacillaceae</taxon>
        <taxon>Paenibacillus</taxon>
    </lineage>
</organism>
<dbReference type="PRINTS" id="PR00598">
    <property type="entry name" value="HTHMARR"/>
</dbReference>